<dbReference type="RefSeq" id="WP_015203219.1">
    <property type="nucleotide sequence ID" value="NC_019753.1"/>
</dbReference>
<name>K9W115_9CYAN</name>
<keyword evidence="1" id="KW-1133">Transmembrane helix</keyword>
<dbReference type="KEGG" id="cep:Cri9333_2234"/>
<accession>K9W115</accession>
<dbReference type="HOGENOM" id="CLU_808182_0_0_3"/>
<evidence type="ECO:0008006" key="4">
    <source>
        <dbReference type="Google" id="ProtNLM"/>
    </source>
</evidence>
<protein>
    <recommendedName>
        <fullName evidence="4">DUF5357 domain-containing protein</fullName>
    </recommendedName>
</protein>
<feature type="transmembrane region" description="Helical" evidence="1">
    <location>
        <begin position="76"/>
        <end position="94"/>
    </location>
</feature>
<dbReference type="AlphaFoldDB" id="K9W115"/>
<dbReference type="EMBL" id="CP003620">
    <property type="protein sequence ID" value="AFZ13105.1"/>
    <property type="molecule type" value="Genomic_DNA"/>
</dbReference>
<feature type="transmembrane region" description="Helical" evidence="1">
    <location>
        <begin position="21"/>
        <end position="41"/>
    </location>
</feature>
<evidence type="ECO:0000256" key="1">
    <source>
        <dbReference type="SAM" id="Phobius"/>
    </source>
</evidence>
<feature type="transmembrane region" description="Helical" evidence="1">
    <location>
        <begin position="134"/>
        <end position="154"/>
    </location>
</feature>
<dbReference type="Pfam" id="PF17310">
    <property type="entry name" value="DUF5357"/>
    <property type="match status" value="1"/>
</dbReference>
<feature type="transmembrane region" description="Helical" evidence="1">
    <location>
        <begin position="47"/>
        <end position="64"/>
    </location>
</feature>
<keyword evidence="1" id="KW-0472">Membrane</keyword>
<dbReference type="STRING" id="1173022.Cri9333_2234"/>
<feature type="transmembrane region" description="Helical" evidence="1">
    <location>
        <begin position="100"/>
        <end position="118"/>
    </location>
</feature>
<dbReference type="Proteomes" id="UP000010472">
    <property type="component" value="Chromosome"/>
</dbReference>
<dbReference type="InterPro" id="IPR020360">
    <property type="entry name" value="Uncharacterised_alr2393"/>
</dbReference>
<gene>
    <name evidence="2" type="ORF">Cri9333_2234</name>
</gene>
<organism evidence="2 3">
    <name type="scientific">Crinalium epipsammum PCC 9333</name>
    <dbReference type="NCBI Taxonomy" id="1173022"/>
    <lineage>
        <taxon>Bacteria</taxon>
        <taxon>Bacillati</taxon>
        <taxon>Cyanobacteriota</taxon>
        <taxon>Cyanophyceae</taxon>
        <taxon>Gomontiellales</taxon>
        <taxon>Gomontiellaceae</taxon>
        <taxon>Crinalium</taxon>
    </lineage>
</organism>
<evidence type="ECO:0000313" key="2">
    <source>
        <dbReference type="EMBL" id="AFZ13105.1"/>
    </source>
</evidence>
<proteinExistence type="predicted"/>
<dbReference type="eggNOG" id="ENOG502ZXWV">
    <property type="taxonomic scope" value="Bacteria"/>
</dbReference>
<sequence length="310" mass="35532">METVIGLVKWLQRLLSPPRAFSWETLVLLSLFSCFMAYISTGIVRGFISNCGWIFLIFGVGWGTAQKRLRISNISLSPWITGALVSTYIFGNISQPNLSVIFWPTISAVIATIPNYFGKGLKLQLPNPKKRQNMIVFLLSHVVISCWFQFYYVLQDWLQQYPSLLADDLKRSAFVLKLPASEPATIRGTLILNFLETKLSEKLDNKPWSVIERWLLEREKNLELAVQDSKKELGEVEEYAWWQFTSKLSSTELGYNLQLIAIWEGPRSKSEKLFIEKLCKINRVSSQSETDTNLAVGQVECQPAKPINWR</sequence>
<keyword evidence="3" id="KW-1185">Reference proteome</keyword>
<evidence type="ECO:0000313" key="3">
    <source>
        <dbReference type="Proteomes" id="UP000010472"/>
    </source>
</evidence>
<keyword evidence="1" id="KW-0812">Transmembrane</keyword>
<reference evidence="2 3" key="1">
    <citation type="submission" date="2012-06" db="EMBL/GenBank/DDBJ databases">
        <title>Finished chromosome of genome of Crinalium epipsammum PCC 9333.</title>
        <authorList>
            <consortium name="US DOE Joint Genome Institute"/>
            <person name="Gugger M."/>
            <person name="Coursin T."/>
            <person name="Rippka R."/>
            <person name="Tandeau De Marsac N."/>
            <person name="Huntemann M."/>
            <person name="Wei C.-L."/>
            <person name="Han J."/>
            <person name="Detter J.C."/>
            <person name="Han C."/>
            <person name="Tapia R."/>
            <person name="Davenport K."/>
            <person name="Daligault H."/>
            <person name="Erkkila T."/>
            <person name="Gu W."/>
            <person name="Munk A.C.C."/>
            <person name="Teshima H."/>
            <person name="Xu Y."/>
            <person name="Chain P."/>
            <person name="Chen A."/>
            <person name="Krypides N."/>
            <person name="Mavromatis K."/>
            <person name="Markowitz V."/>
            <person name="Szeto E."/>
            <person name="Ivanova N."/>
            <person name="Mikhailova N."/>
            <person name="Ovchinnikova G."/>
            <person name="Pagani I."/>
            <person name="Pati A."/>
            <person name="Goodwin L."/>
            <person name="Peters L."/>
            <person name="Pitluck S."/>
            <person name="Woyke T."/>
            <person name="Kerfeld C."/>
        </authorList>
    </citation>
    <scope>NUCLEOTIDE SEQUENCE [LARGE SCALE GENOMIC DNA]</scope>
    <source>
        <strain evidence="2 3">PCC 9333</strain>
    </source>
</reference>
<dbReference type="OrthoDB" id="527058at2"/>